<reference evidence="5" key="1">
    <citation type="submission" date="2018-02" db="EMBL/GenBank/DDBJ databases">
        <authorList>
            <person name="Cohen D.B."/>
            <person name="Kent A.D."/>
        </authorList>
    </citation>
    <scope>NUCLEOTIDE SEQUENCE</scope>
</reference>
<keyword evidence="2" id="KW-0547">Nucleotide-binding</keyword>
<keyword evidence="2" id="KW-0067">ATP-binding</keyword>
<sequence>MAIIKGEGTQQEKEQWKSITPKNPYSNLPKHKNTIHNLKTTAHLQKLFKQEELHIGLLWAVYLSFGPSSSKSSHSHKAYFNGLAVGYHSAGIVEFIVDTISGQFYLMEMNTRLQVEHPVTEMIVGQDLIEWQIRVANGEALPISQSQSQVPLSGEYNLLMKVMCNWQTIDLVQF</sequence>
<organism evidence="5">
    <name type="scientific">Fagus sylvatica</name>
    <name type="common">Beechnut</name>
    <dbReference type="NCBI Taxonomy" id="28930"/>
    <lineage>
        <taxon>Eukaryota</taxon>
        <taxon>Viridiplantae</taxon>
        <taxon>Streptophyta</taxon>
        <taxon>Embryophyta</taxon>
        <taxon>Tracheophyta</taxon>
        <taxon>Spermatophyta</taxon>
        <taxon>Magnoliopsida</taxon>
        <taxon>eudicotyledons</taxon>
        <taxon>Gunneridae</taxon>
        <taxon>Pentapetalae</taxon>
        <taxon>rosids</taxon>
        <taxon>fabids</taxon>
        <taxon>Fagales</taxon>
        <taxon>Fagaceae</taxon>
        <taxon>Fagus</taxon>
    </lineage>
</organism>
<dbReference type="GO" id="GO:0004485">
    <property type="term" value="F:methylcrotonoyl-CoA carboxylase activity"/>
    <property type="evidence" value="ECO:0007669"/>
    <property type="project" value="TreeGrafter"/>
</dbReference>
<proteinExistence type="predicted"/>
<dbReference type="PROSITE" id="PS50975">
    <property type="entry name" value="ATP_GRASP"/>
    <property type="match status" value="1"/>
</dbReference>
<feature type="domain" description="ATP-grasp" evidence="4">
    <location>
        <begin position="84"/>
        <end position="137"/>
    </location>
</feature>
<evidence type="ECO:0000256" key="2">
    <source>
        <dbReference type="PROSITE-ProRule" id="PRU00409"/>
    </source>
</evidence>
<dbReference type="PROSITE" id="PS00867">
    <property type="entry name" value="CPSASE_2"/>
    <property type="match status" value="1"/>
</dbReference>
<protein>
    <recommendedName>
        <fullName evidence="4">ATP-grasp domain-containing protein</fullName>
    </recommendedName>
</protein>
<dbReference type="InterPro" id="IPR011761">
    <property type="entry name" value="ATP-grasp"/>
</dbReference>
<evidence type="ECO:0000256" key="3">
    <source>
        <dbReference type="SAM" id="MobiDB-lite"/>
    </source>
</evidence>
<dbReference type="GO" id="GO:0046872">
    <property type="term" value="F:metal ion binding"/>
    <property type="evidence" value="ECO:0007669"/>
    <property type="project" value="InterPro"/>
</dbReference>
<evidence type="ECO:0000256" key="1">
    <source>
        <dbReference type="ARBA" id="ARBA00023267"/>
    </source>
</evidence>
<dbReference type="AlphaFoldDB" id="A0A2N9EW29"/>
<gene>
    <name evidence="5" type="ORF">FSB_LOCUS6907</name>
</gene>
<dbReference type="Pfam" id="PF02786">
    <property type="entry name" value="CPSase_L_D2"/>
    <property type="match status" value="1"/>
</dbReference>
<evidence type="ECO:0000259" key="4">
    <source>
        <dbReference type="PROSITE" id="PS50975"/>
    </source>
</evidence>
<dbReference type="Gene3D" id="3.30.470.20">
    <property type="entry name" value="ATP-grasp fold, B domain"/>
    <property type="match status" value="1"/>
</dbReference>
<dbReference type="InterPro" id="IPR005479">
    <property type="entry name" value="CPAse_ATP-bd"/>
</dbReference>
<dbReference type="GO" id="GO:0005524">
    <property type="term" value="F:ATP binding"/>
    <property type="evidence" value="ECO:0007669"/>
    <property type="project" value="UniProtKB-UniRule"/>
</dbReference>
<feature type="region of interest" description="Disordered" evidence="3">
    <location>
        <begin position="1"/>
        <end position="23"/>
    </location>
</feature>
<name>A0A2N9EW29_FAGSY</name>
<accession>A0A2N9EW29</accession>
<evidence type="ECO:0000313" key="5">
    <source>
        <dbReference type="EMBL" id="SPC79025.1"/>
    </source>
</evidence>
<dbReference type="PANTHER" id="PTHR18866:SF33">
    <property type="entry name" value="METHYLCROTONOYL-COA CARBOXYLASE SUBUNIT ALPHA, MITOCHONDRIAL-RELATED"/>
    <property type="match status" value="1"/>
</dbReference>
<keyword evidence="1" id="KW-0092">Biotin</keyword>
<dbReference type="PANTHER" id="PTHR18866">
    <property type="entry name" value="CARBOXYLASE:PYRUVATE/ACETYL-COA/PROPIONYL-COA CARBOXYLASE"/>
    <property type="match status" value="1"/>
</dbReference>
<dbReference type="SUPFAM" id="SSF56059">
    <property type="entry name" value="Glutathione synthetase ATP-binding domain-like"/>
    <property type="match status" value="1"/>
</dbReference>
<dbReference type="GO" id="GO:0005739">
    <property type="term" value="C:mitochondrion"/>
    <property type="evidence" value="ECO:0007669"/>
    <property type="project" value="TreeGrafter"/>
</dbReference>
<dbReference type="EMBL" id="OIVN01000362">
    <property type="protein sequence ID" value="SPC79025.1"/>
    <property type="molecule type" value="Genomic_DNA"/>
</dbReference>
<dbReference type="InterPro" id="IPR050856">
    <property type="entry name" value="Biotin_carboxylase_complex"/>
</dbReference>